<feature type="region of interest" description="Disordered" evidence="2">
    <location>
        <begin position="283"/>
        <end position="312"/>
    </location>
</feature>
<keyword evidence="5" id="KW-1185">Reference proteome</keyword>
<evidence type="ECO:0000313" key="4">
    <source>
        <dbReference type="EMBL" id="KXS21510.1"/>
    </source>
</evidence>
<evidence type="ECO:0000259" key="3">
    <source>
        <dbReference type="SMART" id="SM01254"/>
    </source>
</evidence>
<feature type="compositionally biased region" description="Polar residues" evidence="2">
    <location>
        <begin position="1"/>
        <end position="10"/>
    </location>
</feature>
<accession>A0A139AXR6</accession>
<gene>
    <name evidence="4" type="ORF">M427DRAFT_272041</name>
</gene>
<evidence type="ECO:0000313" key="5">
    <source>
        <dbReference type="Proteomes" id="UP000070544"/>
    </source>
</evidence>
<feature type="domain" description="Protein phosphatase 1 regulatory subunit 21 N-terminal" evidence="3">
    <location>
        <begin position="38"/>
        <end position="135"/>
    </location>
</feature>
<name>A0A139AXR6_GONPJ</name>
<reference evidence="4 5" key="1">
    <citation type="journal article" date="2015" name="Genome Biol. Evol.">
        <title>Phylogenomic analyses indicate that early fungi evolved digesting cell walls of algal ancestors of land plants.</title>
        <authorList>
            <person name="Chang Y."/>
            <person name="Wang S."/>
            <person name="Sekimoto S."/>
            <person name="Aerts A.L."/>
            <person name="Choi C."/>
            <person name="Clum A."/>
            <person name="LaButti K.M."/>
            <person name="Lindquist E.A."/>
            <person name="Yee Ngan C."/>
            <person name="Ohm R.A."/>
            <person name="Salamov A.A."/>
            <person name="Grigoriev I.V."/>
            <person name="Spatafora J.W."/>
            <person name="Berbee M.L."/>
        </authorList>
    </citation>
    <scope>NUCLEOTIDE SEQUENCE [LARGE SCALE GENOMIC DNA]</scope>
    <source>
        <strain evidence="4 5">JEL478</strain>
    </source>
</reference>
<dbReference type="GO" id="GO:0005769">
    <property type="term" value="C:early endosome"/>
    <property type="evidence" value="ECO:0007669"/>
    <property type="project" value="TreeGrafter"/>
</dbReference>
<dbReference type="PANTHER" id="PTHR21448:SF0">
    <property type="entry name" value="PROTEIN PHOSPHATASE 1 REGULATORY SUBUNIT 21"/>
    <property type="match status" value="1"/>
</dbReference>
<feature type="compositionally biased region" description="Acidic residues" evidence="2">
    <location>
        <begin position="664"/>
        <end position="675"/>
    </location>
</feature>
<evidence type="ECO:0000256" key="2">
    <source>
        <dbReference type="SAM" id="MobiDB-lite"/>
    </source>
</evidence>
<dbReference type="EMBL" id="KQ965732">
    <property type="protein sequence ID" value="KXS21510.1"/>
    <property type="molecule type" value="Genomic_DNA"/>
</dbReference>
<dbReference type="OrthoDB" id="5566667at2759"/>
<dbReference type="PANTHER" id="PTHR21448">
    <property type="entry name" value="SMOOTH MUSCLE MYOSIN HEAVY CHAIN-RELATED"/>
    <property type="match status" value="1"/>
</dbReference>
<dbReference type="InterPro" id="IPR019343">
    <property type="entry name" value="PPP1R21_N"/>
</dbReference>
<organism evidence="4 5">
    <name type="scientific">Gonapodya prolifera (strain JEL478)</name>
    <name type="common">Monoblepharis prolifera</name>
    <dbReference type="NCBI Taxonomy" id="1344416"/>
    <lineage>
        <taxon>Eukaryota</taxon>
        <taxon>Fungi</taxon>
        <taxon>Fungi incertae sedis</taxon>
        <taxon>Chytridiomycota</taxon>
        <taxon>Chytridiomycota incertae sedis</taxon>
        <taxon>Monoblepharidomycetes</taxon>
        <taxon>Monoblepharidales</taxon>
        <taxon>Gonapodyaceae</taxon>
        <taxon>Gonapodya</taxon>
    </lineage>
</organism>
<feature type="coiled-coil region" evidence="1">
    <location>
        <begin position="132"/>
        <end position="197"/>
    </location>
</feature>
<dbReference type="Pfam" id="PF10205">
    <property type="entry name" value="KLRAQ"/>
    <property type="match status" value="1"/>
</dbReference>
<feature type="region of interest" description="Disordered" evidence="2">
    <location>
        <begin position="1"/>
        <end position="24"/>
    </location>
</feature>
<feature type="region of interest" description="Disordered" evidence="2">
    <location>
        <begin position="642"/>
        <end position="686"/>
    </location>
</feature>
<evidence type="ECO:0000256" key="1">
    <source>
        <dbReference type="SAM" id="Coils"/>
    </source>
</evidence>
<keyword evidence="1" id="KW-0175">Coiled coil</keyword>
<dbReference type="Proteomes" id="UP000070544">
    <property type="component" value="Unassembled WGS sequence"/>
</dbReference>
<dbReference type="InterPro" id="IPR040024">
    <property type="entry name" value="PPP1R21"/>
</dbReference>
<sequence>MSESQRSGATSPSPSLSPSFTQQNRRSLDGYRLALNYQRLLDDFGKVKAQNSVLKRAIIEEQNGTKLLQAELKMKEDEIRKSQEAHDISRLHNDRLTKQLKSLQEELAARPGSRRAPKVDADDQQKSVEQLAQEFRRKLEATEHLSTELRETKAEARNWEIQYMDSKEHLSQALSQIEDLKAELVSLAKENEAAVLQQSEQARLFEERIKNFRLEQNHTSRRDTIVQAALLSLSHPPASPTSLRSAFQNFPLVLTSISHFFDCMDTVHADGVIEPQERISRDSHVDNVGGNMRKMENGSGTTGLGHREHPQSPRRTALVDAGDALKDALSIFEQVHGSDAREEDISAATQQLVNEVVRLASVYSEVLEDTRGIIRAPASEGSSKPSNGQLWTFVEKTGAGLKRIAERLSSVLSDPLDATSIKSELILLLVNWYVEWEEIWLALQYNGLTEAALAAQSVAVAIVDALRSSSPSLASRMALQDAISLITVVGDLHTSTSQQLRVQEAKLQALQKEVVELSSRVTGYEVSVVPKLESDFNRSKSEASKLVVAVADLESKLALLETEKVSINIETSKAREELEVKLAAAREEGKTLRQQLGHQARQLAEQTKEVESLVAKARTKDEWTLELERTIKNLQRKLRDVAPLGGESRPDPPSAGVVQPDVDTQADDTEQEVSDSGEHRPKPTQKILGGSKAMTHLLHPITPIMNVALTREELESNIRSLTMKLQRADSHLARLLNLMR</sequence>
<dbReference type="AlphaFoldDB" id="A0A139AXR6"/>
<dbReference type="GO" id="GO:0016020">
    <property type="term" value="C:membrane"/>
    <property type="evidence" value="ECO:0007669"/>
    <property type="project" value="TreeGrafter"/>
</dbReference>
<proteinExistence type="predicted"/>
<dbReference type="STRING" id="1344416.A0A139AXR6"/>
<protein>
    <recommendedName>
        <fullName evidence="3">Protein phosphatase 1 regulatory subunit 21 N-terminal domain-containing protein</fullName>
    </recommendedName>
</protein>
<feature type="coiled-coil region" evidence="1">
    <location>
        <begin position="493"/>
        <end position="595"/>
    </location>
</feature>
<dbReference type="SMART" id="SM01254">
    <property type="entry name" value="KLRAQ"/>
    <property type="match status" value="1"/>
</dbReference>